<reference evidence="5" key="1">
    <citation type="submission" date="2016-10" db="EMBL/GenBank/DDBJ databases">
        <authorList>
            <person name="Varghese N."/>
            <person name="Submissions S."/>
        </authorList>
    </citation>
    <scope>NUCLEOTIDE SEQUENCE [LARGE SCALE GENOMIC DNA]</scope>
    <source>
        <strain evidence="5">DSM 15310</strain>
    </source>
</reference>
<feature type="chain" id="PRO_5011435035" evidence="3">
    <location>
        <begin position="23"/>
        <end position="232"/>
    </location>
</feature>
<evidence type="ECO:0000313" key="4">
    <source>
        <dbReference type="EMBL" id="SEU02653.1"/>
    </source>
</evidence>
<keyword evidence="3" id="KW-0732">Signal</keyword>
<proteinExistence type="predicted"/>
<dbReference type="OrthoDB" id="1427164at2"/>
<feature type="signal peptide" evidence="3">
    <location>
        <begin position="1"/>
        <end position="22"/>
    </location>
</feature>
<dbReference type="AlphaFoldDB" id="A0A1I0IYX0"/>
<keyword evidence="5" id="KW-1185">Reference proteome</keyword>
<dbReference type="STRING" id="82805.SAMN04487998_3550"/>
<sequence>MRTLLSLLLTSVALLTSEVSQAQHPPAPDSAAVPAVSRAATDVIVRTNGEELPGRVVRITPQLVRYLPVGPDSLGQAAAAAPDTLQLAAAEVFMVRYANGTQEVLRSAPASGPNSGNSLLGLSAAQRQERGRQDSRRYYKPSKGVFWGTLASTVTTGYGGLVASTVISLTNPPRAKLNAPEPALLQDPAYFKGYNRQAKNRKLGKAATGFGLGAAIVVTVTGFLVIRYFGVR</sequence>
<dbReference type="RefSeq" id="WP_092774056.1">
    <property type="nucleotide sequence ID" value="NZ_FOHS01000006.1"/>
</dbReference>
<organism evidence="4 5">
    <name type="scientific">Hymenobacter actinosclerus</name>
    <dbReference type="NCBI Taxonomy" id="82805"/>
    <lineage>
        <taxon>Bacteria</taxon>
        <taxon>Pseudomonadati</taxon>
        <taxon>Bacteroidota</taxon>
        <taxon>Cytophagia</taxon>
        <taxon>Cytophagales</taxon>
        <taxon>Hymenobacteraceae</taxon>
        <taxon>Hymenobacter</taxon>
    </lineage>
</organism>
<keyword evidence="2" id="KW-0472">Membrane</keyword>
<dbReference type="EMBL" id="FOHS01000006">
    <property type="protein sequence ID" value="SEU02653.1"/>
    <property type="molecule type" value="Genomic_DNA"/>
</dbReference>
<dbReference type="Proteomes" id="UP000198697">
    <property type="component" value="Unassembled WGS sequence"/>
</dbReference>
<evidence type="ECO:0000256" key="3">
    <source>
        <dbReference type="SAM" id="SignalP"/>
    </source>
</evidence>
<gene>
    <name evidence="4" type="ORF">SAMN04487998_3550</name>
</gene>
<keyword evidence="2" id="KW-0812">Transmembrane</keyword>
<evidence type="ECO:0000256" key="1">
    <source>
        <dbReference type="SAM" id="MobiDB-lite"/>
    </source>
</evidence>
<keyword evidence="2" id="KW-1133">Transmembrane helix</keyword>
<evidence type="ECO:0000256" key="2">
    <source>
        <dbReference type="SAM" id="Phobius"/>
    </source>
</evidence>
<accession>A0A1I0IYX0</accession>
<protein>
    <submittedName>
        <fullName evidence="4">Uncharacterized protein</fullName>
    </submittedName>
</protein>
<evidence type="ECO:0000313" key="5">
    <source>
        <dbReference type="Proteomes" id="UP000198697"/>
    </source>
</evidence>
<name>A0A1I0IYX0_9BACT</name>
<feature type="region of interest" description="Disordered" evidence="1">
    <location>
        <begin position="107"/>
        <end position="135"/>
    </location>
</feature>
<feature type="transmembrane region" description="Helical" evidence="2">
    <location>
        <begin position="206"/>
        <end position="229"/>
    </location>
</feature>
<feature type="transmembrane region" description="Helical" evidence="2">
    <location>
        <begin position="145"/>
        <end position="169"/>
    </location>
</feature>